<keyword evidence="2 4" id="KW-0863">Zinc-finger</keyword>
<feature type="compositionally biased region" description="Polar residues" evidence="5">
    <location>
        <begin position="253"/>
        <end position="277"/>
    </location>
</feature>
<dbReference type="PANTHER" id="PTHR45676">
    <property type="entry name" value="RING-H2 FINGER PROTEIN ATL51-RELATED"/>
    <property type="match status" value="1"/>
</dbReference>
<dbReference type="InterPro" id="IPR011016">
    <property type="entry name" value="Znf_RING-CH"/>
</dbReference>
<name>A0A9W8GPN7_9FUNG</name>
<dbReference type="SUPFAM" id="SSF57850">
    <property type="entry name" value="RING/U-box"/>
    <property type="match status" value="1"/>
</dbReference>
<keyword evidence="10" id="KW-1185">Reference proteome</keyword>
<dbReference type="PROSITE" id="PS50089">
    <property type="entry name" value="ZF_RING_2"/>
    <property type="match status" value="1"/>
</dbReference>
<keyword evidence="6" id="KW-0812">Transmembrane</keyword>
<feature type="chain" id="PRO_5040802451" description="RING-type domain-containing protein" evidence="7">
    <location>
        <begin position="25"/>
        <end position="290"/>
    </location>
</feature>
<evidence type="ECO:0000256" key="2">
    <source>
        <dbReference type="ARBA" id="ARBA00022771"/>
    </source>
</evidence>
<keyword evidence="6" id="KW-0472">Membrane</keyword>
<evidence type="ECO:0000256" key="5">
    <source>
        <dbReference type="SAM" id="MobiDB-lite"/>
    </source>
</evidence>
<evidence type="ECO:0000256" key="6">
    <source>
        <dbReference type="SAM" id="Phobius"/>
    </source>
</evidence>
<feature type="compositionally biased region" description="Polar residues" evidence="5">
    <location>
        <begin position="52"/>
        <end position="67"/>
    </location>
</feature>
<feature type="region of interest" description="Disordered" evidence="5">
    <location>
        <begin position="253"/>
        <end position="290"/>
    </location>
</feature>
<keyword evidence="6" id="KW-1133">Transmembrane helix</keyword>
<dbReference type="PANTHER" id="PTHR45676:SF41">
    <property type="entry name" value="RING-H2 FINGER PROTEIN ATL66"/>
    <property type="match status" value="1"/>
</dbReference>
<dbReference type="Proteomes" id="UP001151516">
    <property type="component" value="Unassembled WGS sequence"/>
</dbReference>
<dbReference type="OrthoDB" id="8062037at2759"/>
<dbReference type="InterPro" id="IPR013083">
    <property type="entry name" value="Znf_RING/FYVE/PHD"/>
</dbReference>
<evidence type="ECO:0000256" key="1">
    <source>
        <dbReference type="ARBA" id="ARBA00022723"/>
    </source>
</evidence>
<feature type="transmembrane region" description="Helical" evidence="6">
    <location>
        <begin position="77"/>
        <end position="98"/>
    </location>
</feature>
<evidence type="ECO:0000313" key="9">
    <source>
        <dbReference type="EMBL" id="KAJ2690557.1"/>
    </source>
</evidence>
<evidence type="ECO:0000259" key="8">
    <source>
        <dbReference type="PROSITE" id="PS50089"/>
    </source>
</evidence>
<dbReference type="InterPro" id="IPR001841">
    <property type="entry name" value="Znf_RING"/>
</dbReference>
<comment type="caution">
    <text evidence="9">The sequence shown here is derived from an EMBL/GenBank/DDBJ whole genome shotgun (WGS) entry which is preliminary data.</text>
</comment>
<dbReference type="SMART" id="SM00744">
    <property type="entry name" value="RINGv"/>
    <property type="match status" value="1"/>
</dbReference>
<feature type="signal peptide" evidence="7">
    <location>
        <begin position="1"/>
        <end position="24"/>
    </location>
</feature>
<keyword evidence="1" id="KW-0479">Metal-binding</keyword>
<feature type="region of interest" description="Disordered" evidence="5">
    <location>
        <begin position="36"/>
        <end position="67"/>
    </location>
</feature>
<feature type="compositionally biased region" description="Basic and acidic residues" evidence="5">
    <location>
        <begin position="280"/>
        <end position="290"/>
    </location>
</feature>
<gene>
    <name evidence="9" type="ORF">IWW39_000651</name>
</gene>
<keyword evidence="7" id="KW-0732">Signal</keyword>
<dbReference type="CDD" id="cd16454">
    <property type="entry name" value="RING-H2_PA-TM-RING"/>
    <property type="match status" value="1"/>
</dbReference>
<evidence type="ECO:0000313" key="10">
    <source>
        <dbReference type="Proteomes" id="UP001151516"/>
    </source>
</evidence>
<dbReference type="Gene3D" id="3.30.40.10">
    <property type="entry name" value="Zinc/RING finger domain, C3HC4 (zinc finger)"/>
    <property type="match status" value="1"/>
</dbReference>
<reference evidence="9" key="1">
    <citation type="submission" date="2022-07" db="EMBL/GenBank/DDBJ databases">
        <title>Phylogenomic reconstructions and comparative analyses of Kickxellomycotina fungi.</title>
        <authorList>
            <person name="Reynolds N.K."/>
            <person name="Stajich J.E."/>
            <person name="Barry K."/>
            <person name="Grigoriev I.V."/>
            <person name="Crous P."/>
            <person name="Smith M.E."/>
        </authorList>
    </citation>
    <scope>NUCLEOTIDE SEQUENCE</scope>
    <source>
        <strain evidence="9">CBS 109367</strain>
    </source>
</reference>
<feature type="region of interest" description="Disordered" evidence="5">
    <location>
        <begin position="152"/>
        <end position="179"/>
    </location>
</feature>
<sequence>MPRQAYAPATSTVLLLCAAAVLVASPVPQGPGMLPDLVQSTFTGPGAPPRTSLPSPLASSTGNSPSDAAGLNSTTRYYVLAISVCGVSFALFAIAMFYRLRTRQNQDSSTAQASPGQHLSEIGATHVIPLQHVLPKPRVVLSEAQFNLLPRKVASTPSPTTGDTKLGPTMQTEYKGDSKPKADTADSLLLAEPESCSICLCNVKAGDPLVFLVPCNHAFHDECVGKWLMEKSTLCPLCKTDMVKALNLGTTRTSSDLAENGNSQGPTSTGAENLSRQTLHHAEGHDARLM</sequence>
<feature type="domain" description="RING-type" evidence="8">
    <location>
        <begin position="196"/>
        <end position="239"/>
    </location>
</feature>
<dbReference type="EMBL" id="JANBTX010000010">
    <property type="protein sequence ID" value="KAJ2690557.1"/>
    <property type="molecule type" value="Genomic_DNA"/>
</dbReference>
<dbReference type="SMART" id="SM00184">
    <property type="entry name" value="RING"/>
    <property type="match status" value="1"/>
</dbReference>
<accession>A0A9W8GPN7</accession>
<evidence type="ECO:0000256" key="3">
    <source>
        <dbReference type="ARBA" id="ARBA00022833"/>
    </source>
</evidence>
<evidence type="ECO:0000256" key="4">
    <source>
        <dbReference type="PROSITE-ProRule" id="PRU00175"/>
    </source>
</evidence>
<evidence type="ECO:0000256" key="7">
    <source>
        <dbReference type="SAM" id="SignalP"/>
    </source>
</evidence>
<dbReference type="AlphaFoldDB" id="A0A9W8GPN7"/>
<proteinExistence type="predicted"/>
<protein>
    <recommendedName>
        <fullName evidence="8">RING-type domain-containing protein</fullName>
    </recommendedName>
</protein>
<organism evidence="9 10">
    <name type="scientific">Coemansia spiralis</name>
    <dbReference type="NCBI Taxonomy" id="417178"/>
    <lineage>
        <taxon>Eukaryota</taxon>
        <taxon>Fungi</taxon>
        <taxon>Fungi incertae sedis</taxon>
        <taxon>Zoopagomycota</taxon>
        <taxon>Kickxellomycotina</taxon>
        <taxon>Kickxellomycetes</taxon>
        <taxon>Kickxellales</taxon>
        <taxon>Kickxellaceae</taxon>
        <taxon>Coemansia</taxon>
    </lineage>
</organism>
<dbReference type="Pfam" id="PF13639">
    <property type="entry name" value="zf-RING_2"/>
    <property type="match status" value="1"/>
</dbReference>
<dbReference type="GO" id="GO:0008270">
    <property type="term" value="F:zinc ion binding"/>
    <property type="evidence" value="ECO:0007669"/>
    <property type="project" value="UniProtKB-KW"/>
</dbReference>
<keyword evidence="3" id="KW-0862">Zinc</keyword>